<feature type="region of interest" description="Disordered" evidence="4">
    <location>
        <begin position="320"/>
        <end position="351"/>
    </location>
</feature>
<keyword evidence="7" id="KW-1185">Reference proteome</keyword>
<reference evidence="5" key="1">
    <citation type="submission" date="2023-06" db="EMBL/GenBank/DDBJ databases">
        <authorList>
            <person name="Kurt Z."/>
        </authorList>
    </citation>
    <scope>NUCLEOTIDE SEQUENCE</scope>
</reference>
<evidence type="ECO:0000256" key="1">
    <source>
        <dbReference type="ARBA" id="ARBA00022614"/>
    </source>
</evidence>
<protein>
    <submittedName>
        <fullName evidence="5">Uncharacterized protein</fullName>
    </submittedName>
</protein>
<name>A0AA86NCM0_9EUKA</name>
<keyword evidence="1" id="KW-0433">Leucine-rich repeat</keyword>
<evidence type="ECO:0000313" key="5">
    <source>
        <dbReference type="EMBL" id="CAI9916770.1"/>
    </source>
</evidence>
<dbReference type="InterPro" id="IPR001611">
    <property type="entry name" value="Leu-rich_rpt"/>
</dbReference>
<sequence>MGAQCLNIDEFPFDESDIYRSVNKQSQPNSIQEDIIHEAPVQESLSVENEQDIMDDIEQLEREQQALEENEQIMDIDDPEAVNRRKEQYKLVQEYLLTCPFGKRVIFHTQNHIQDVALQEQKTLVLDDSKVITLNYKNKYFERLLWDPFEQVERLFARNNNLFILQQIQLTNLRVLDLSENSLYDVSVLTNLKNLQILNVANNYISDVDCLNALQLIDLDVSHNFIMKFVNHPALRYIFIQHNRLQQFKCTSKQLKYINIAHNFLGEKREISDEDGKEPQNSRSSLLHEDFRESNVKTEECENASPIEIGQFVQHENKETSNFDQNETENHEEKDETKEIIDEQNKTQNTDVQEEIPEIIKVNESKVQLALSKNLTSQEFNFHMLQDSDPELLDDSEDSTLFQCDNIFSDPQSNFQIDCEPEFINLSFNRIEINYLKTKILKYDGYKHEFIGCQAQKLISRWGNIHKIQSNTLTSVDITGNKCQEVVMSCKQLKNIDLQQSHVEHLLGVKENVTVKSHLRLQVRHEKYSDVKAKANPDKI</sequence>
<gene>
    <name evidence="5" type="ORF">HINF_LOCUS4415</name>
    <name evidence="6" type="ORF">HINF_LOCUS67225</name>
</gene>
<dbReference type="InterPro" id="IPR032675">
    <property type="entry name" value="LRR_dom_sf"/>
</dbReference>
<dbReference type="Gene3D" id="3.80.10.10">
    <property type="entry name" value="Ribonuclease Inhibitor"/>
    <property type="match status" value="1"/>
</dbReference>
<feature type="region of interest" description="Disordered" evidence="4">
    <location>
        <begin position="271"/>
        <end position="300"/>
    </location>
</feature>
<keyword evidence="3" id="KW-0175">Coiled coil</keyword>
<dbReference type="AlphaFoldDB" id="A0AA86NCM0"/>
<dbReference type="EMBL" id="CATOUU010000109">
    <property type="protein sequence ID" value="CAI9916770.1"/>
    <property type="molecule type" value="Genomic_DNA"/>
</dbReference>
<dbReference type="PROSITE" id="PS51450">
    <property type="entry name" value="LRR"/>
    <property type="match status" value="2"/>
</dbReference>
<feature type="coiled-coil region" evidence="3">
    <location>
        <begin position="50"/>
        <end position="77"/>
    </location>
</feature>
<proteinExistence type="predicted"/>
<dbReference type="InterPro" id="IPR025875">
    <property type="entry name" value="Leu-rich_rpt_4"/>
</dbReference>
<evidence type="ECO:0000256" key="4">
    <source>
        <dbReference type="SAM" id="MobiDB-lite"/>
    </source>
</evidence>
<organism evidence="5">
    <name type="scientific">Hexamita inflata</name>
    <dbReference type="NCBI Taxonomy" id="28002"/>
    <lineage>
        <taxon>Eukaryota</taxon>
        <taxon>Metamonada</taxon>
        <taxon>Diplomonadida</taxon>
        <taxon>Hexamitidae</taxon>
        <taxon>Hexamitinae</taxon>
        <taxon>Hexamita</taxon>
    </lineage>
</organism>
<evidence type="ECO:0000256" key="3">
    <source>
        <dbReference type="SAM" id="Coils"/>
    </source>
</evidence>
<reference evidence="6 7" key="2">
    <citation type="submission" date="2024-07" db="EMBL/GenBank/DDBJ databases">
        <authorList>
            <person name="Akdeniz Z."/>
        </authorList>
    </citation>
    <scope>NUCLEOTIDE SEQUENCE [LARGE SCALE GENOMIC DNA]</scope>
</reference>
<feature type="compositionally biased region" description="Basic and acidic residues" evidence="4">
    <location>
        <begin position="286"/>
        <end position="300"/>
    </location>
</feature>
<dbReference type="SUPFAM" id="SSF52058">
    <property type="entry name" value="L domain-like"/>
    <property type="match status" value="1"/>
</dbReference>
<accession>A0AA86NCM0</accession>
<dbReference type="Pfam" id="PF12799">
    <property type="entry name" value="LRR_4"/>
    <property type="match status" value="1"/>
</dbReference>
<feature type="compositionally biased region" description="Basic and acidic residues" evidence="4">
    <location>
        <begin position="328"/>
        <end position="345"/>
    </location>
</feature>
<evidence type="ECO:0000256" key="2">
    <source>
        <dbReference type="ARBA" id="ARBA00022737"/>
    </source>
</evidence>
<keyword evidence="2" id="KW-0677">Repeat</keyword>
<evidence type="ECO:0000313" key="7">
    <source>
        <dbReference type="Proteomes" id="UP001642409"/>
    </source>
</evidence>
<evidence type="ECO:0000313" key="6">
    <source>
        <dbReference type="EMBL" id="CAL6093925.1"/>
    </source>
</evidence>
<comment type="caution">
    <text evidence="5">The sequence shown here is derived from an EMBL/GenBank/DDBJ whole genome shotgun (WGS) entry which is preliminary data.</text>
</comment>
<dbReference type="Proteomes" id="UP001642409">
    <property type="component" value="Unassembled WGS sequence"/>
</dbReference>
<dbReference type="EMBL" id="CAXDID020000461">
    <property type="protein sequence ID" value="CAL6093925.1"/>
    <property type="molecule type" value="Genomic_DNA"/>
</dbReference>